<organism evidence="2 3">
    <name type="scientific">Trametes cubensis</name>
    <dbReference type="NCBI Taxonomy" id="1111947"/>
    <lineage>
        <taxon>Eukaryota</taxon>
        <taxon>Fungi</taxon>
        <taxon>Dikarya</taxon>
        <taxon>Basidiomycota</taxon>
        <taxon>Agaricomycotina</taxon>
        <taxon>Agaricomycetes</taxon>
        <taxon>Polyporales</taxon>
        <taxon>Polyporaceae</taxon>
        <taxon>Trametes</taxon>
    </lineage>
</organism>
<dbReference type="EMBL" id="JAPEVG010000139">
    <property type="protein sequence ID" value="KAJ8481359.1"/>
    <property type="molecule type" value="Genomic_DNA"/>
</dbReference>
<sequence length="502" mass="56201">MKDADKVSDVHDNPPWYARNPDGKIVLGAVPDRLLCHPELQRRGIVLREPMKPGVAFRSFAIDDGPPNRGLVVKVLDLDTQELEIYERLLDHLDSPQNHTIPCEIVRSGHPMLIMPLLTRIELMIAGRGSSLSGLLDIFYQLIEGVAYLHQHSIAHMDLCPGNVAGALEPQSDFHASLQLWRVYIYDFDTSLQFAHGPGCQHAITLPESQIPPPSGLTYFDPYSWDVYCLGHLLDELMDHYVALHTKSPPWLLRRYARCGVPDRLIDHPELLRRGIVLIDSMKPGVVFRSLVQDGGPAGRGFVVKVLDLADEELKVYERLLGCINSPQNHTIPCEIVRDGHPMLIMPMLSRIDATISQQCNQLSDLVDIFYQLIEVDFTSPSTHTCVDTHHQGVGYLHQHHIAHMDLCFGNVGAALSIPASYHPSLTLGKVYIYDFNTSRQFTRGPGHQHAIALPESQTSPPDGITHFDPYSWDVYCIGHLLDELMDCALAPALVRAMADWS</sequence>
<comment type="caution">
    <text evidence="2">The sequence shown here is derived from an EMBL/GenBank/DDBJ whole genome shotgun (WGS) entry which is preliminary data.</text>
</comment>
<dbReference type="InterPro" id="IPR000719">
    <property type="entry name" value="Prot_kinase_dom"/>
</dbReference>
<keyword evidence="3" id="KW-1185">Reference proteome</keyword>
<evidence type="ECO:0000259" key="1">
    <source>
        <dbReference type="PROSITE" id="PS50011"/>
    </source>
</evidence>
<dbReference type="PROSITE" id="PS50011">
    <property type="entry name" value="PROTEIN_KINASE_DOM"/>
    <property type="match status" value="1"/>
</dbReference>
<name>A0AAD7TSW0_9APHY</name>
<evidence type="ECO:0000313" key="3">
    <source>
        <dbReference type="Proteomes" id="UP001215151"/>
    </source>
</evidence>
<dbReference type="PANTHER" id="PTHR44305:SF24">
    <property type="entry name" value="TYROSINE-PROTEIN KINASE C03B1.5-RELATED"/>
    <property type="match status" value="1"/>
</dbReference>
<dbReference type="AlphaFoldDB" id="A0AAD7TSW0"/>
<gene>
    <name evidence="2" type="ORF">ONZ51_g6051</name>
</gene>
<reference evidence="2" key="1">
    <citation type="submission" date="2022-11" db="EMBL/GenBank/DDBJ databases">
        <title>Genome Sequence of Cubamyces cubensis.</title>
        <authorList>
            <person name="Buettner E."/>
        </authorList>
    </citation>
    <scope>NUCLEOTIDE SEQUENCE</scope>
    <source>
        <strain evidence="2">MPL-01</strain>
    </source>
</reference>
<dbReference type="Gene3D" id="1.10.510.10">
    <property type="entry name" value="Transferase(Phosphotransferase) domain 1"/>
    <property type="match status" value="1"/>
</dbReference>
<protein>
    <recommendedName>
        <fullName evidence="1">Protein kinase domain-containing protein</fullName>
    </recommendedName>
</protein>
<dbReference type="GO" id="GO:0004672">
    <property type="term" value="F:protein kinase activity"/>
    <property type="evidence" value="ECO:0007669"/>
    <property type="project" value="InterPro"/>
</dbReference>
<dbReference type="PANTHER" id="PTHR44305">
    <property type="entry name" value="SI:DKEY-192D15.2-RELATED"/>
    <property type="match status" value="1"/>
</dbReference>
<dbReference type="InterPro" id="IPR011009">
    <property type="entry name" value="Kinase-like_dom_sf"/>
</dbReference>
<feature type="domain" description="Protein kinase" evidence="1">
    <location>
        <begin position="45"/>
        <end position="344"/>
    </location>
</feature>
<dbReference type="Proteomes" id="UP001215151">
    <property type="component" value="Unassembled WGS sequence"/>
</dbReference>
<evidence type="ECO:0000313" key="2">
    <source>
        <dbReference type="EMBL" id="KAJ8481359.1"/>
    </source>
</evidence>
<dbReference type="InterPro" id="IPR053083">
    <property type="entry name" value="TF_kinase-domain_protein"/>
</dbReference>
<dbReference type="SUPFAM" id="SSF56112">
    <property type="entry name" value="Protein kinase-like (PK-like)"/>
    <property type="match status" value="2"/>
</dbReference>
<proteinExistence type="predicted"/>
<accession>A0AAD7TSW0</accession>
<dbReference type="GO" id="GO:0005524">
    <property type="term" value="F:ATP binding"/>
    <property type="evidence" value="ECO:0007669"/>
    <property type="project" value="InterPro"/>
</dbReference>